<evidence type="ECO:0000256" key="5">
    <source>
        <dbReference type="ARBA" id="ARBA00023242"/>
    </source>
</evidence>
<sequence>MYGVVSRLFHDAQSERLKKNLKEEKEESLKKNQEEIDFFALKKKRVTFTISDDVPSQFHDEKKCNSSEEKGTSTMSVEVRNPKKKTLHNFMLEQESKLKKQKETVNVCVPMKERVRITEKGVKICDATQFHDNEKRSNNNNHNKDKGMVKVNNKPKKKTIATKKKFTDVGIDPPPDMPNNLRKYIEERGGSEIKLVIMKQLYFADLIPRNNRISMPNNQIRDDSVLTEEEKKFIIKKNHDDADDKFKPGLVVTLIEYPSMQEYEQQLKTWNMSSDTYVLTNNWNSVVKRHNHVLKVGTLVQLWSFRRQQATSSSSSSSPQKQSDRFFTRKRTPLMQTNLSFVLVVVDGKGNEEDGGASTSYECGDTKRTASADSAVTEGGEQVYGS</sequence>
<dbReference type="PANTHER" id="PTHR31541">
    <property type="entry name" value="B3 DOMAIN PLANT PROTEIN-RELATED"/>
    <property type="match status" value="1"/>
</dbReference>
<comment type="subcellular location">
    <subcellularLocation>
        <location evidence="1">Nucleus</location>
    </subcellularLocation>
</comment>
<evidence type="ECO:0000256" key="7">
    <source>
        <dbReference type="SAM" id="MobiDB-lite"/>
    </source>
</evidence>
<keyword evidence="4" id="KW-0804">Transcription</keyword>
<dbReference type="Gene3D" id="2.40.330.10">
    <property type="entry name" value="DNA-binding pseudobarrel domain"/>
    <property type="match status" value="1"/>
</dbReference>
<keyword evidence="6" id="KW-0175">Coiled coil</keyword>
<comment type="caution">
    <text evidence="8">The sequence shown here is derived from an EMBL/GenBank/DDBJ whole genome shotgun (WGS) entry which is preliminary data.</text>
</comment>
<evidence type="ECO:0000313" key="9">
    <source>
        <dbReference type="Proteomes" id="UP000827721"/>
    </source>
</evidence>
<evidence type="ECO:0008006" key="10">
    <source>
        <dbReference type="Google" id="ProtNLM"/>
    </source>
</evidence>
<protein>
    <recommendedName>
        <fullName evidence="10">B3 domain-containing protein</fullName>
    </recommendedName>
</protein>
<keyword evidence="3" id="KW-0238">DNA-binding</keyword>
<feature type="compositionally biased region" description="Basic and acidic residues" evidence="7">
    <location>
        <begin position="58"/>
        <end position="71"/>
    </location>
</feature>
<proteinExistence type="predicted"/>
<organism evidence="8 9">
    <name type="scientific">Xanthoceras sorbifolium</name>
    <dbReference type="NCBI Taxonomy" id="99658"/>
    <lineage>
        <taxon>Eukaryota</taxon>
        <taxon>Viridiplantae</taxon>
        <taxon>Streptophyta</taxon>
        <taxon>Embryophyta</taxon>
        <taxon>Tracheophyta</taxon>
        <taxon>Spermatophyta</taxon>
        <taxon>Magnoliopsida</taxon>
        <taxon>eudicotyledons</taxon>
        <taxon>Gunneridae</taxon>
        <taxon>Pentapetalae</taxon>
        <taxon>rosids</taxon>
        <taxon>malvids</taxon>
        <taxon>Sapindales</taxon>
        <taxon>Sapindaceae</taxon>
        <taxon>Xanthoceroideae</taxon>
        <taxon>Xanthoceras</taxon>
    </lineage>
</organism>
<dbReference type="Pfam" id="PF03754">
    <property type="entry name" value="At2g31720-like"/>
    <property type="match status" value="1"/>
</dbReference>
<evidence type="ECO:0000256" key="1">
    <source>
        <dbReference type="ARBA" id="ARBA00004123"/>
    </source>
</evidence>
<name>A0ABQ8I5V5_9ROSI</name>
<dbReference type="InterPro" id="IPR005508">
    <property type="entry name" value="At2g31720-like"/>
</dbReference>
<reference evidence="8 9" key="1">
    <citation type="submission" date="2021-02" db="EMBL/GenBank/DDBJ databases">
        <title>Plant Genome Project.</title>
        <authorList>
            <person name="Zhang R.-G."/>
        </authorList>
    </citation>
    <scope>NUCLEOTIDE SEQUENCE [LARGE SCALE GENOMIC DNA]</scope>
    <source>
        <tissue evidence="8">Leaves</tissue>
    </source>
</reference>
<feature type="region of interest" description="Disordered" evidence="7">
    <location>
        <begin position="58"/>
        <end position="78"/>
    </location>
</feature>
<keyword evidence="9" id="KW-1185">Reference proteome</keyword>
<keyword evidence="2" id="KW-0805">Transcription regulation</keyword>
<dbReference type="EMBL" id="JAFEMO010000004">
    <property type="protein sequence ID" value="KAH7571814.1"/>
    <property type="molecule type" value="Genomic_DNA"/>
</dbReference>
<evidence type="ECO:0000256" key="2">
    <source>
        <dbReference type="ARBA" id="ARBA00023015"/>
    </source>
</evidence>
<evidence type="ECO:0000256" key="4">
    <source>
        <dbReference type="ARBA" id="ARBA00023163"/>
    </source>
</evidence>
<feature type="coiled-coil region" evidence="6">
    <location>
        <begin position="7"/>
        <end position="34"/>
    </location>
</feature>
<dbReference type="Proteomes" id="UP000827721">
    <property type="component" value="Unassembled WGS sequence"/>
</dbReference>
<evidence type="ECO:0000313" key="8">
    <source>
        <dbReference type="EMBL" id="KAH7571814.1"/>
    </source>
</evidence>
<feature type="region of interest" description="Disordered" evidence="7">
    <location>
        <begin position="350"/>
        <end position="386"/>
    </location>
</feature>
<feature type="region of interest" description="Disordered" evidence="7">
    <location>
        <begin position="310"/>
        <end position="329"/>
    </location>
</feature>
<gene>
    <name evidence="8" type="ORF">JRO89_XS04G0148200</name>
</gene>
<evidence type="ECO:0000256" key="6">
    <source>
        <dbReference type="SAM" id="Coils"/>
    </source>
</evidence>
<accession>A0ABQ8I5V5</accession>
<evidence type="ECO:0000256" key="3">
    <source>
        <dbReference type="ARBA" id="ARBA00023125"/>
    </source>
</evidence>
<dbReference type="PANTHER" id="PTHR31541:SF25">
    <property type="entry name" value="GAMMA-GLIADIN B"/>
    <property type="match status" value="1"/>
</dbReference>
<keyword evidence="5" id="KW-0539">Nucleus</keyword>
<dbReference type="InterPro" id="IPR015300">
    <property type="entry name" value="DNA-bd_pseudobarrel_sf"/>
</dbReference>